<name>A0A0A9EL77_ARUDO</name>
<accession>A0A0A9EL77</accession>
<organism evidence="1">
    <name type="scientific">Arundo donax</name>
    <name type="common">Giant reed</name>
    <name type="synonym">Donax arundinaceus</name>
    <dbReference type="NCBI Taxonomy" id="35708"/>
    <lineage>
        <taxon>Eukaryota</taxon>
        <taxon>Viridiplantae</taxon>
        <taxon>Streptophyta</taxon>
        <taxon>Embryophyta</taxon>
        <taxon>Tracheophyta</taxon>
        <taxon>Spermatophyta</taxon>
        <taxon>Magnoliopsida</taxon>
        <taxon>Liliopsida</taxon>
        <taxon>Poales</taxon>
        <taxon>Poaceae</taxon>
        <taxon>PACMAD clade</taxon>
        <taxon>Arundinoideae</taxon>
        <taxon>Arundineae</taxon>
        <taxon>Arundo</taxon>
    </lineage>
</organism>
<dbReference type="EMBL" id="GBRH01196406">
    <property type="protein sequence ID" value="JAE01490.1"/>
    <property type="molecule type" value="Transcribed_RNA"/>
</dbReference>
<reference evidence="1" key="2">
    <citation type="journal article" date="2015" name="Data Brief">
        <title>Shoot transcriptome of the giant reed, Arundo donax.</title>
        <authorList>
            <person name="Barrero R.A."/>
            <person name="Guerrero F.D."/>
            <person name="Moolhuijzen P."/>
            <person name="Goolsby J.A."/>
            <person name="Tidwell J."/>
            <person name="Bellgard S.E."/>
            <person name="Bellgard M.I."/>
        </authorList>
    </citation>
    <scope>NUCLEOTIDE SEQUENCE</scope>
    <source>
        <tissue evidence="1">Shoot tissue taken approximately 20 cm above the soil surface</tissue>
    </source>
</reference>
<reference evidence="1" key="1">
    <citation type="submission" date="2014-09" db="EMBL/GenBank/DDBJ databases">
        <authorList>
            <person name="Magalhaes I.L.F."/>
            <person name="Oliveira U."/>
            <person name="Santos F.R."/>
            <person name="Vidigal T.H.D.A."/>
            <person name="Brescovit A.D."/>
            <person name="Santos A.J."/>
        </authorList>
    </citation>
    <scope>NUCLEOTIDE SEQUENCE</scope>
    <source>
        <tissue evidence="1">Shoot tissue taken approximately 20 cm above the soil surface</tissue>
    </source>
</reference>
<sequence length="47" mass="5490">MEGIRYYTQSANNSDWILARFFCSTCLSSWHYSTKCDYFGLKIGVIL</sequence>
<evidence type="ECO:0000313" key="1">
    <source>
        <dbReference type="EMBL" id="JAE01490.1"/>
    </source>
</evidence>
<proteinExistence type="predicted"/>
<dbReference type="AlphaFoldDB" id="A0A0A9EL77"/>
<protein>
    <submittedName>
        <fullName evidence="1">Uncharacterized protein</fullName>
    </submittedName>
</protein>